<gene>
    <name evidence="1" type="ORF">ACPOL_2236</name>
</gene>
<name>A0A2Z5FXV7_9BACT</name>
<dbReference type="EMBL" id="CP030840">
    <property type="protein sequence ID" value="AXC11560.1"/>
    <property type="molecule type" value="Genomic_DNA"/>
</dbReference>
<proteinExistence type="predicted"/>
<dbReference type="AlphaFoldDB" id="A0A2Z5FXV7"/>
<protein>
    <submittedName>
        <fullName evidence="1">Uncharacterized protein</fullName>
    </submittedName>
</protein>
<evidence type="ECO:0000313" key="2">
    <source>
        <dbReference type="Proteomes" id="UP000253606"/>
    </source>
</evidence>
<evidence type="ECO:0000313" key="1">
    <source>
        <dbReference type="EMBL" id="AXC11560.1"/>
    </source>
</evidence>
<sequence>MIPLFSRPLHMMCVDVEHGKGMIVASRRDLAAALRLPCTND</sequence>
<dbReference type="Proteomes" id="UP000253606">
    <property type="component" value="Chromosome"/>
</dbReference>
<reference evidence="1 2" key="1">
    <citation type="journal article" date="2018" name="Front. Microbiol.">
        <title>Hydrolytic Capabilities as a Key to Environmental Success: Chitinolytic and Cellulolytic Acidobacteria From Acidic Sub-arctic Soils and Boreal Peatlands.</title>
        <authorList>
            <person name="Belova S.E."/>
            <person name="Ravin N.V."/>
            <person name="Pankratov T.A."/>
            <person name="Rakitin A.L."/>
            <person name="Ivanova A.A."/>
            <person name="Beletsky A.V."/>
            <person name="Mardanov A.V."/>
            <person name="Sinninghe Damste J.S."/>
            <person name="Dedysh S.N."/>
        </authorList>
    </citation>
    <scope>NUCLEOTIDE SEQUENCE [LARGE SCALE GENOMIC DNA]</scope>
    <source>
        <strain evidence="1 2">SBC82</strain>
    </source>
</reference>
<organism evidence="1 2">
    <name type="scientific">Acidisarcina polymorpha</name>
    <dbReference type="NCBI Taxonomy" id="2211140"/>
    <lineage>
        <taxon>Bacteria</taxon>
        <taxon>Pseudomonadati</taxon>
        <taxon>Acidobacteriota</taxon>
        <taxon>Terriglobia</taxon>
        <taxon>Terriglobales</taxon>
        <taxon>Acidobacteriaceae</taxon>
        <taxon>Acidisarcina</taxon>
    </lineage>
</organism>
<dbReference type="KEGG" id="abas:ACPOL_2236"/>
<keyword evidence="2" id="KW-1185">Reference proteome</keyword>
<accession>A0A2Z5FXV7</accession>